<comment type="caution">
    <text evidence="2">The sequence shown here is derived from an EMBL/GenBank/DDBJ whole genome shotgun (WGS) entry which is preliminary data.</text>
</comment>
<sequence>MEISIVPRLFWSPLAVLLAMVGTTFYILGSAAPVPTRHVGPIASTRTTFFPIPINVRHPVVTPVIYERDFLTAIALKEPESESVNGIELSKRRAMVYGKLEFVGHPKYYTHDLPPIASPDDENPQH</sequence>
<evidence type="ECO:0000313" key="3">
    <source>
        <dbReference type="Proteomes" id="UP000707451"/>
    </source>
</evidence>
<keyword evidence="1" id="KW-0812">Transmembrane</keyword>
<reference evidence="2" key="1">
    <citation type="submission" date="2021-06" db="EMBL/GenBank/DDBJ databases">
        <title>Genome Sequence of Mortierella hyaline Strain SCG-10, a Cold-Adapted, Nitrate-Reducing Fungus Isolated from Soil in Minnesota, USA.</title>
        <authorList>
            <person name="Aldossari N."/>
        </authorList>
    </citation>
    <scope>NUCLEOTIDE SEQUENCE</scope>
    <source>
        <strain evidence="2">SCG-10</strain>
    </source>
</reference>
<evidence type="ECO:0000313" key="2">
    <source>
        <dbReference type="EMBL" id="KAG9071815.1"/>
    </source>
</evidence>
<dbReference type="EMBL" id="JAHRHY010000002">
    <property type="protein sequence ID" value="KAG9071815.1"/>
    <property type="molecule type" value="Genomic_DNA"/>
</dbReference>
<evidence type="ECO:0008006" key="4">
    <source>
        <dbReference type="Google" id="ProtNLM"/>
    </source>
</evidence>
<dbReference type="AlphaFoldDB" id="A0A9P8BXC9"/>
<dbReference type="OrthoDB" id="10317461at2759"/>
<dbReference type="Proteomes" id="UP000707451">
    <property type="component" value="Unassembled WGS sequence"/>
</dbReference>
<keyword evidence="3" id="KW-1185">Reference proteome</keyword>
<evidence type="ECO:0000256" key="1">
    <source>
        <dbReference type="SAM" id="Phobius"/>
    </source>
</evidence>
<accession>A0A9P8BXC9</accession>
<gene>
    <name evidence="2" type="ORF">KI688_006031</name>
</gene>
<keyword evidence="1" id="KW-1133">Transmembrane helix</keyword>
<name>A0A9P8BXC9_9FUNG</name>
<proteinExistence type="predicted"/>
<organism evidence="2 3">
    <name type="scientific">Linnemannia hyalina</name>
    <dbReference type="NCBI Taxonomy" id="64524"/>
    <lineage>
        <taxon>Eukaryota</taxon>
        <taxon>Fungi</taxon>
        <taxon>Fungi incertae sedis</taxon>
        <taxon>Mucoromycota</taxon>
        <taxon>Mortierellomycotina</taxon>
        <taxon>Mortierellomycetes</taxon>
        <taxon>Mortierellales</taxon>
        <taxon>Mortierellaceae</taxon>
        <taxon>Linnemannia</taxon>
    </lineage>
</organism>
<feature type="transmembrane region" description="Helical" evidence="1">
    <location>
        <begin position="9"/>
        <end position="28"/>
    </location>
</feature>
<keyword evidence="1" id="KW-0472">Membrane</keyword>
<protein>
    <recommendedName>
        <fullName evidence="4">Transmembrane protein</fullName>
    </recommendedName>
</protein>